<evidence type="ECO:0000313" key="3">
    <source>
        <dbReference type="EnsemblMetazoa" id="GPPI041345-PA"/>
    </source>
</evidence>
<dbReference type="EMBL" id="JXJN01021053">
    <property type="status" value="NOT_ANNOTATED_CDS"/>
    <property type="molecule type" value="Genomic_DNA"/>
</dbReference>
<keyword evidence="2" id="KW-0812">Transmembrane</keyword>
<feature type="transmembrane region" description="Helical" evidence="2">
    <location>
        <begin position="16"/>
        <end position="36"/>
    </location>
</feature>
<evidence type="ECO:0000313" key="4">
    <source>
        <dbReference type="Proteomes" id="UP000092460"/>
    </source>
</evidence>
<dbReference type="STRING" id="67801.A0A1B0BV28"/>
<keyword evidence="2" id="KW-1133">Transmembrane helix</keyword>
<evidence type="ECO:0000256" key="1">
    <source>
        <dbReference type="SAM" id="MobiDB-lite"/>
    </source>
</evidence>
<reference evidence="4" key="1">
    <citation type="submission" date="2015-01" db="EMBL/GenBank/DDBJ databases">
        <authorList>
            <person name="Aksoy S."/>
            <person name="Warren W."/>
            <person name="Wilson R.K."/>
        </authorList>
    </citation>
    <scope>NUCLEOTIDE SEQUENCE [LARGE SCALE GENOMIC DNA]</scope>
    <source>
        <strain evidence="4">IAEA</strain>
    </source>
</reference>
<accession>A0A1B0BV28</accession>
<keyword evidence="2" id="KW-0472">Membrane</keyword>
<dbReference type="Proteomes" id="UP000092460">
    <property type="component" value="Unassembled WGS sequence"/>
</dbReference>
<organism evidence="3 4">
    <name type="scientific">Glossina palpalis gambiensis</name>
    <dbReference type="NCBI Taxonomy" id="67801"/>
    <lineage>
        <taxon>Eukaryota</taxon>
        <taxon>Metazoa</taxon>
        <taxon>Ecdysozoa</taxon>
        <taxon>Arthropoda</taxon>
        <taxon>Hexapoda</taxon>
        <taxon>Insecta</taxon>
        <taxon>Pterygota</taxon>
        <taxon>Neoptera</taxon>
        <taxon>Endopterygota</taxon>
        <taxon>Diptera</taxon>
        <taxon>Brachycera</taxon>
        <taxon>Muscomorpha</taxon>
        <taxon>Hippoboscoidea</taxon>
        <taxon>Glossinidae</taxon>
        <taxon>Glossina</taxon>
    </lineage>
</organism>
<name>A0A1B0BV28_9MUSC</name>
<feature type="compositionally biased region" description="Polar residues" evidence="1">
    <location>
        <begin position="76"/>
        <end position="98"/>
    </location>
</feature>
<evidence type="ECO:0000256" key="2">
    <source>
        <dbReference type="SAM" id="Phobius"/>
    </source>
</evidence>
<feature type="region of interest" description="Disordered" evidence="1">
    <location>
        <begin position="76"/>
        <end position="120"/>
    </location>
</feature>
<dbReference type="AlphaFoldDB" id="A0A1B0BV28"/>
<sequence>MDAIISLAKIKGQQGYFFAGTFLNYANGLTFVLLPYKVSPLRIAERKTELYYKSRFRKGHHLFFGISMTDTSLKANGNNSGNTLSSEGDSVGNSSITRSHPAPGSTMESTESEFVTKWHI</sequence>
<protein>
    <submittedName>
        <fullName evidence="3">Uncharacterized protein</fullName>
    </submittedName>
</protein>
<keyword evidence="4" id="KW-1185">Reference proteome</keyword>
<proteinExistence type="predicted"/>
<reference evidence="3" key="2">
    <citation type="submission" date="2020-05" db="UniProtKB">
        <authorList>
            <consortium name="EnsemblMetazoa"/>
        </authorList>
    </citation>
    <scope>IDENTIFICATION</scope>
    <source>
        <strain evidence="3">IAEA</strain>
    </source>
</reference>
<dbReference type="VEuPathDB" id="VectorBase:GPPI041345"/>
<dbReference type="EnsemblMetazoa" id="GPPI041345-RA">
    <property type="protein sequence ID" value="GPPI041345-PA"/>
    <property type="gene ID" value="GPPI041345"/>
</dbReference>